<evidence type="ECO:0000313" key="1">
    <source>
        <dbReference type="EMBL" id="WMD17868.1"/>
    </source>
</evidence>
<gene>
    <name evidence="1" type="ORF">RBI15_07240</name>
</gene>
<protein>
    <submittedName>
        <fullName evidence="1">SHOCT domain-containing protein</fullName>
    </submittedName>
</protein>
<organism evidence="1 2">
    <name type="scientific">Anaerostipes hadrus</name>
    <dbReference type="NCBI Taxonomy" id="649756"/>
    <lineage>
        <taxon>Bacteria</taxon>
        <taxon>Bacillati</taxon>
        <taxon>Bacillota</taxon>
        <taxon>Clostridia</taxon>
        <taxon>Lachnospirales</taxon>
        <taxon>Lachnospiraceae</taxon>
        <taxon>Anaerostipes</taxon>
    </lineage>
</organism>
<evidence type="ECO:0000313" key="2">
    <source>
        <dbReference type="Proteomes" id="UP001243496"/>
    </source>
</evidence>
<dbReference type="Proteomes" id="UP001243496">
    <property type="component" value="Chromosome"/>
</dbReference>
<accession>A0AAQ3PYK6</accession>
<dbReference type="GeneID" id="92741181"/>
<dbReference type="RefSeq" id="WP_173760893.1">
    <property type="nucleotide sequence ID" value="NZ_CP132968.1"/>
</dbReference>
<reference evidence="1" key="1">
    <citation type="submission" date="2023-08" db="EMBL/GenBank/DDBJ databases">
        <title>Complete Genome Sequences of butyrate producing Anaerostipes hadrus strains BA1 and GIF7 isolated from the terminal ileum of a healthy lean male.</title>
        <authorList>
            <person name="Low A."/>
            <person name="Sheludchenko M."/>
            <person name="Cheng H.E."/>
            <person name="Koh X.Q."/>
            <person name="Lee J."/>
        </authorList>
    </citation>
    <scope>NUCLEOTIDE SEQUENCE</scope>
    <source>
        <strain evidence="1">BA1</strain>
    </source>
</reference>
<dbReference type="EMBL" id="CP132968">
    <property type="protein sequence ID" value="WMD17868.1"/>
    <property type="molecule type" value="Genomic_DNA"/>
</dbReference>
<proteinExistence type="predicted"/>
<dbReference type="AlphaFoldDB" id="A0AAQ3PYK6"/>
<sequence>MIDERIIKLALDFLLKFPDEGMNILNSDLCMPNIPFPTMGGHTFWTNLCEYQGYKLQQNQFTHHARILDSNDIRIAWGTVNGMEKTLERMANMATKSINAANMVHKKNIVDVEDQLISIKKLYDQGIFTKEEFELRKQEILSQIK</sequence>
<name>A0AAQ3PYK6_ANAHA</name>